<evidence type="ECO:0000256" key="1">
    <source>
        <dbReference type="ARBA" id="ARBA00009986"/>
    </source>
</evidence>
<evidence type="ECO:0000313" key="6">
    <source>
        <dbReference type="EMBL" id="KIJ07179.1"/>
    </source>
</evidence>
<dbReference type="Gene3D" id="3.40.309.10">
    <property type="entry name" value="Aldehyde Dehydrogenase, Chain A, domain 2"/>
    <property type="match status" value="1"/>
</dbReference>
<gene>
    <name evidence="6" type="ORF">PAXINDRAFT_121198</name>
</gene>
<dbReference type="InterPro" id="IPR016162">
    <property type="entry name" value="Ald_DH_N"/>
</dbReference>
<dbReference type="InterPro" id="IPR016160">
    <property type="entry name" value="Ald_DH_CS_CYS"/>
</dbReference>
<dbReference type="AlphaFoldDB" id="A0A0C9SN24"/>
<comment type="similarity">
    <text evidence="1 4">Belongs to the aldehyde dehydrogenase family.</text>
</comment>
<protein>
    <submittedName>
        <fullName evidence="6">Aldehyde dehydrogenase</fullName>
        <ecNumber evidence="6">1.2.1.3</ecNumber>
    </submittedName>
</protein>
<dbReference type="EMBL" id="KN819990">
    <property type="protein sequence ID" value="KIJ07179.1"/>
    <property type="molecule type" value="Genomic_DNA"/>
</dbReference>
<reference evidence="7" key="2">
    <citation type="submission" date="2015-01" db="EMBL/GenBank/DDBJ databases">
        <title>Evolutionary Origins and Diversification of the Mycorrhizal Mutualists.</title>
        <authorList>
            <consortium name="DOE Joint Genome Institute"/>
            <consortium name="Mycorrhizal Genomics Consortium"/>
            <person name="Kohler A."/>
            <person name="Kuo A."/>
            <person name="Nagy L.G."/>
            <person name="Floudas D."/>
            <person name="Copeland A."/>
            <person name="Barry K.W."/>
            <person name="Cichocki N."/>
            <person name="Veneault-Fourrey C."/>
            <person name="LaButti K."/>
            <person name="Lindquist E.A."/>
            <person name="Lipzen A."/>
            <person name="Lundell T."/>
            <person name="Morin E."/>
            <person name="Murat C."/>
            <person name="Riley R."/>
            <person name="Ohm R."/>
            <person name="Sun H."/>
            <person name="Tunlid A."/>
            <person name="Henrissat B."/>
            <person name="Grigoriev I.V."/>
            <person name="Hibbett D.S."/>
            <person name="Martin F."/>
        </authorList>
    </citation>
    <scope>NUCLEOTIDE SEQUENCE [LARGE SCALE GENOMIC DNA]</scope>
    <source>
        <strain evidence="7">ATCC 200175</strain>
    </source>
</reference>
<dbReference type="OrthoDB" id="310895at2759"/>
<dbReference type="EC" id="1.2.1.3" evidence="6"/>
<dbReference type="FunFam" id="3.40.309.10:FF:000001">
    <property type="entry name" value="Mitochondrial aldehyde dehydrogenase 2"/>
    <property type="match status" value="1"/>
</dbReference>
<dbReference type="FunFam" id="3.40.605.10:FF:000026">
    <property type="entry name" value="Aldehyde dehydrogenase, putative"/>
    <property type="match status" value="1"/>
</dbReference>
<evidence type="ECO:0000313" key="7">
    <source>
        <dbReference type="Proteomes" id="UP000053647"/>
    </source>
</evidence>
<sequence length="500" mass="54182">MPSTYTKTFDTPTYKGTITIPLGLYINGEHVEPVEGGSIEVINPTTGKVITSIAASTKHDVDIAAQAAQKAYRTSWGLKVPGTERARLLFKLADLMEKHIEEFAALDALANGKAFKAAYGIDNQGAIAIMKYYAGWADKIHGKVIETNDQKLCYTRHEPIGVVGQIIPWNLPMTALAAKVAPALATGNTVVLKPSELTPLSALLFSTLVKEAGIPPGVINIVNGYGATAGRAIAEHSIIGKVSFTGSTLIGREIMEAAAKSNLKPVTLELGGKSPNVIFDDADLEQAVKWAIHGIYFNHGQNCCAGSRIFVQEGIYDEFLRQFTEQARAIKVGDPFEEDTSQGPQVSETQFKRIMGYIESGKSEGATVHLGGTRIGNEGYFIQPTIFTECRPHMKIVQEEIFGPVACVMKFKTEEEVIEEANSTTYGLAASVFTKDIDKGFRVAHALEAGIMWINCANLPEIQMPFGGFKQSGIGRELGEYALEHYTNVKAVHVNLGVKL</sequence>
<feature type="domain" description="Aldehyde dehydrogenase" evidence="5">
    <location>
        <begin position="37"/>
        <end position="492"/>
    </location>
</feature>
<dbReference type="PROSITE" id="PS00070">
    <property type="entry name" value="ALDEHYDE_DEHYDR_CYS"/>
    <property type="match status" value="1"/>
</dbReference>
<dbReference type="PROSITE" id="PS00687">
    <property type="entry name" value="ALDEHYDE_DEHYDR_GLU"/>
    <property type="match status" value="1"/>
</dbReference>
<organism evidence="6 7">
    <name type="scientific">Paxillus involutus ATCC 200175</name>
    <dbReference type="NCBI Taxonomy" id="664439"/>
    <lineage>
        <taxon>Eukaryota</taxon>
        <taxon>Fungi</taxon>
        <taxon>Dikarya</taxon>
        <taxon>Basidiomycota</taxon>
        <taxon>Agaricomycotina</taxon>
        <taxon>Agaricomycetes</taxon>
        <taxon>Agaricomycetidae</taxon>
        <taxon>Boletales</taxon>
        <taxon>Paxilineae</taxon>
        <taxon>Paxillaceae</taxon>
        <taxon>Paxillus</taxon>
    </lineage>
</organism>
<dbReference type="GO" id="GO:0004029">
    <property type="term" value="F:aldehyde dehydrogenase (NAD+) activity"/>
    <property type="evidence" value="ECO:0007669"/>
    <property type="project" value="UniProtKB-EC"/>
</dbReference>
<evidence type="ECO:0000256" key="4">
    <source>
        <dbReference type="RuleBase" id="RU003345"/>
    </source>
</evidence>
<keyword evidence="2 4" id="KW-0560">Oxidoreductase</keyword>
<dbReference type="InterPro" id="IPR029510">
    <property type="entry name" value="Ald_DH_CS_GLU"/>
</dbReference>
<dbReference type="SUPFAM" id="SSF53720">
    <property type="entry name" value="ALDH-like"/>
    <property type="match status" value="1"/>
</dbReference>
<dbReference type="HOGENOM" id="CLU_005391_0_0_1"/>
<evidence type="ECO:0000256" key="3">
    <source>
        <dbReference type="PROSITE-ProRule" id="PRU10007"/>
    </source>
</evidence>
<accession>A0A0C9SN24</accession>
<dbReference type="Gene3D" id="3.40.605.10">
    <property type="entry name" value="Aldehyde Dehydrogenase, Chain A, domain 1"/>
    <property type="match status" value="1"/>
</dbReference>
<dbReference type="InterPro" id="IPR016161">
    <property type="entry name" value="Ald_DH/histidinol_DH"/>
</dbReference>
<dbReference type="InterPro" id="IPR015590">
    <property type="entry name" value="Aldehyde_DH_dom"/>
</dbReference>
<keyword evidence="7" id="KW-1185">Reference proteome</keyword>
<feature type="active site" evidence="3">
    <location>
        <position position="269"/>
    </location>
</feature>
<dbReference type="FunFam" id="3.40.605.10:FF:000050">
    <property type="entry name" value="Aldehyde dehydrogenase, mitochondrial"/>
    <property type="match status" value="1"/>
</dbReference>
<dbReference type="CDD" id="cd07091">
    <property type="entry name" value="ALDH_F1-2_Ald2-like"/>
    <property type="match status" value="1"/>
</dbReference>
<dbReference type="Pfam" id="PF00171">
    <property type="entry name" value="Aldedh"/>
    <property type="match status" value="1"/>
</dbReference>
<dbReference type="InterPro" id="IPR016163">
    <property type="entry name" value="Ald_DH_C"/>
</dbReference>
<proteinExistence type="inferred from homology"/>
<evidence type="ECO:0000256" key="2">
    <source>
        <dbReference type="ARBA" id="ARBA00023002"/>
    </source>
</evidence>
<name>A0A0C9SN24_PAXIN</name>
<dbReference type="Proteomes" id="UP000053647">
    <property type="component" value="Unassembled WGS sequence"/>
</dbReference>
<reference evidence="6 7" key="1">
    <citation type="submission" date="2014-06" db="EMBL/GenBank/DDBJ databases">
        <authorList>
            <consortium name="DOE Joint Genome Institute"/>
            <person name="Kuo A."/>
            <person name="Kohler A."/>
            <person name="Nagy L.G."/>
            <person name="Floudas D."/>
            <person name="Copeland A."/>
            <person name="Barry K.W."/>
            <person name="Cichocki N."/>
            <person name="Veneault-Fourrey C."/>
            <person name="LaButti K."/>
            <person name="Lindquist E.A."/>
            <person name="Lipzen A."/>
            <person name="Lundell T."/>
            <person name="Morin E."/>
            <person name="Murat C."/>
            <person name="Sun H."/>
            <person name="Tunlid A."/>
            <person name="Henrissat B."/>
            <person name="Grigoriev I.V."/>
            <person name="Hibbett D.S."/>
            <person name="Martin F."/>
            <person name="Nordberg H.P."/>
            <person name="Cantor M.N."/>
            <person name="Hua S.X."/>
        </authorList>
    </citation>
    <scope>NUCLEOTIDE SEQUENCE [LARGE SCALE GENOMIC DNA]</scope>
    <source>
        <strain evidence="6 7">ATCC 200175</strain>
    </source>
</reference>
<dbReference type="PANTHER" id="PTHR11699">
    <property type="entry name" value="ALDEHYDE DEHYDROGENASE-RELATED"/>
    <property type="match status" value="1"/>
</dbReference>
<evidence type="ECO:0000259" key="5">
    <source>
        <dbReference type="Pfam" id="PF00171"/>
    </source>
</evidence>
<dbReference type="GO" id="GO:0019413">
    <property type="term" value="P:acetate biosynthetic process"/>
    <property type="evidence" value="ECO:0007669"/>
    <property type="project" value="UniProtKB-ARBA"/>
</dbReference>